<accession>A0A2K3PJN7</accession>
<dbReference type="GO" id="GO:0004523">
    <property type="term" value="F:RNA-DNA hybrid ribonuclease activity"/>
    <property type="evidence" value="ECO:0007669"/>
    <property type="project" value="InterPro"/>
</dbReference>
<dbReference type="SUPFAM" id="SSF53098">
    <property type="entry name" value="Ribonuclease H-like"/>
    <property type="match status" value="1"/>
</dbReference>
<dbReference type="PANTHER" id="PTHR47723:SF13">
    <property type="entry name" value="PUTATIVE-RELATED"/>
    <property type="match status" value="1"/>
</dbReference>
<feature type="domain" description="RNase H type-1" evidence="1">
    <location>
        <begin position="215"/>
        <end position="344"/>
    </location>
</feature>
<sequence length="378" mass="43219">MDNGTSLEMGRDQCLWPGNSRGDYSASSAYFMMSMEDNTEITQQRIWSHILKLEVNERVRCFVWLMSYGRLLTNHYKHKMHLGYPYCRRCSLQVETISHVMRDCPIARVVWMHIVPHKLRRNFFNTGKDVWIAQNVLYNWENNDGIKWNALWAIACHYLWLWRNKETHDSNVSRPPEAWVWIRKIAKDYKIATAMAEELQKGVRTQIQVKWQPPSIGWVKVNTDGASKSDGSASCGGLIRGSDCEWLGGFSKHIGRCTSVVAELWGVSEGLKLARDRGFQRIELCVDSVSVISIIQNGGGGNVMAHRIVQSIQQMLSLNWEVKLKHIYREENHCADGLANLAFILPKGIVLFDVCPDGIREHFDADVIGVSTPRLVSI</sequence>
<dbReference type="CDD" id="cd06222">
    <property type="entry name" value="RNase_H_like"/>
    <property type="match status" value="1"/>
</dbReference>
<protein>
    <submittedName>
        <fullName evidence="2">Ribonuclease H</fullName>
    </submittedName>
</protein>
<dbReference type="PANTHER" id="PTHR47723">
    <property type="entry name" value="OS05G0353850 PROTEIN"/>
    <property type="match status" value="1"/>
</dbReference>
<evidence type="ECO:0000313" key="3">
    <source>
        <dbReference type="Proteomes" id="UP000236291"/>
    </source>
</evidence>
<dbReference type="InterPro" id="IPR012337">
    <property type="entry name" value="RNaseH-like_sf"/>
</dbReference>
<dbReference type="GO" id="GO:0003676">
    <property type="term" value="F:nucleic acid binding"/>
    <property type="evidence" value="ECO:0007669"/>
    <property type="project" value="InterPro"/>
</dbReference>
<dbReference type="InterPro" id="IPR036397">
    <property type="entry name" value="RNaseH_sf"/>
</dbReference>
<dbReference type="Proteomes" id="UP000236291">
    <property type="component" value="Unassembled WGS sequence"/>
</dbReference>
<dbReference type="InterPro" id="IPR053151">
    <property type="entry name" value="RNase_H-like"/>
</dbReference>
<gene>
    <name evidence="2" type="ORF">L195_g012194</name>
</gene>
<comment type="caution">
    <text evidence="2">The sequence shown here is derived from an EMBL/GenBank/DDBJ whole genome shotgun (WGS) entry which is preliminary data.</text>
</comment>
<dbReference type="STRING" id="57577.A0A2K3PJN7"/>
<evidence type="ECO:0000313" key="2">
    <source>
        <dbReference type="EMBL" id="PNY15498.1"/>
    </source>
</evidence>
<proteinExistence type="predicted"/>
<dbReference type="EMBL" id="ASHM01007719">
    <property type="protein sequence ID" value="PNY15498.1"/>
    <property type="molecule type" value="Genomic_DNA"/>
</dbReference>
<dbReference type="InterPro" id="IPR002156">
    <property type="entry name" value="RNaseH_domain"/>
</dbReference>
<dbReference type="Pfam" id="PF13966">
    <property type="entry name" value="zf-RVT"/>
    <property type="match status" value="1"/>
</dbReference>
<name>A0A2K3PJN7_TRIPR</name>
<reference evidence="2 3" key="1">
    <citation type="journal article" date="2014" name="Am. J. Bot.">
        <title>Genome assembly and annotation for red clover (Trifolium pratense; Fabaceae).</title>
        <authorList>
            <person name="Istvanek J."/>
            <person name="Jaros M."/>
            <person name="Krenek A."/>
            <person name="Repkova J."/>
        </authorList>
    </citation>
    <scope>NUCLEOTIDE SEQUENCE [LARGE SCALE GENOMIC DNA]</scope>
    <source>
        <strain evidence="3">cv. Tatra</strain>
        <tissue evidence="2">Young leaves</tissue>
    </source>
</reference>
<dbReference type="Pfam" id="PF13456">
    <property type="entry name" value="RVT_3"/>
    <property type="match status" value="1"/>
</dbReference>
<dbReference type="AlphaFoldDB" id="A0A2K3PJN7"/>
<organism evidence="2 3">
    <name type="scientific">Trifolium pratense</name>
    <name type="common">Red clover</name>
    <dbReference type="NCBI Taxonomy" id="57577"/>
    <lineage>
        <taxon>Eukaryota</taxon>
        <taxon>Viridiplantae</taxon>
        <taxon>Streptophyta</taxon>
        <taxon>Embryophyta</taxon>
        <taxon>Tracheophyta</taxon>
        <taxon>Spermatophyta</taxon>
        <taxon>Magnoliopsida</taxon>
        <taxon>eudicotyledons</taxon>
        <taxon>Gunneridae</taxon>
        <taxon>Pentapetalae</taxon>
        <taxon>rosids</taxon>
        <taxon>fabids</taxon>
        <taxon>Fabales</taxon>
        <taxon>Fabaceae</taxon>
        <taxon>Papilionoideae</taxon>
        <taxon>50 kb inversion clade</taxon>
        <taxon>NPAAA clade</taxon>
        <taxon>Hologalegina</taxon>
        <taxon>IRL clade</taxon>
        <taxon>Trifolieae</taxon>
        <taxon>Trifolium</taxon>
    </lineage>
</organism>
<reference evidence="2 3" key="2">
    <citation type="journal article" date="2017" name="Front. Plant Sci.">
        <title>Gene Classification and Mining of Molecular Markers Useful in Red Clover (Trifolium pratense) Breeding.</title>
        <authorList>
            <person name="Istvanek J."/>
            <person name="Dluhosova J."/>
            <person name="Dluhos P."/>
            <person name="Patkova L."/>
            <person name="Nedelnik J."/>
            <person name="Repkova J."/>
        </authorList>
    </citation>
    <scope>NUCLEOTIDE SEQUENCE [LARGE SCALE GENOMIC DNA]</scope>
    <source>
        <strain evidence="3">cv. Tatra</strain>
        <tissue evidence="2">Young leaves</tissue>
    </source>
</reference>
<dbReference type="InterPro" id="IPR044730">
    <property type="entry name" value="RNase_H-like_dom_plant"/>
</dbReference>
<dbReference type="PROSITE" id="PS50879">
    <property type="entry name" value="RNASE_H_1"/>
    <property type="match status" value="1"/>
</dbReference>
<evidence type="ECO:0000259" key="1">
    <source>
        <dbReference type="PROSITE" id="PS50879"/>
    </source>
</evidence>
<dbReference type="InterPro" id="IPR026960">
    <property type="entry name" value="RVT-Znf"/>
</dbReference>
<dbReference type="Gene3D" id="3.30.420.10">
    <property type="entry name" value="Ribonuclease H-like superfamily/Ribonuclease H"/>
    <property type="match status" value="1"/>
</dbReference>